<accession>A0A3B1ASV9</accession>
<evidence type="ECO:0000313" key="2">
    <source>
        <dbReference type="EMBL" id="VAX09089.1"/>
    </source>
</evidence>
<keyword evidence="1" id="KW-0812">Transmembrane</keyword>
<keyword evidence="1" id="KW-1133">Transmembrane helix</keyword>
<sequence>MLFMVLLIIHYHGLVSSEVALSIHHAYAMIFLVFTQFFMAFLLTMFPRFLSVPLVPQALYMRVFLLLNASSIVVAVSLYVSQVLVVAGMLGVLTAFLMACRILLEMNRQSSVVNRYDTNWIFVALGMGVLSQLLFICLLLGVGGYDLGNFAVNTGFFLYLFMIVLILSQKVIPFFTEGKIKGYQSNKSRYFLEPIFGLLMCKVVLQPVGLATYGFVVDVLLFAIILREIVKWQLPFFKVEAILWVLYLALLWAPLGFLIFFLDGLNQYLSGGVTINFEKSHIHALALGYFTTIAVGFGSRIILGHSGRKPVADRYTIGLFGLVQVLVVVRIFGGLSVNLDASWYVGLMLISATLWLVLFMLWSARYVKMLFERYPYE</sequence>
<protein>
    <recommendedName>
        <fullName evidence="3">NnrS protein involved in response to NO</fullName>
    </recommendedName>
</protein>
<dbReference type="Pfam" id="PF05940">
    <property type="entry name" value="NnrS"/>
    <property type="match status" value="1"/>
</dbReference>
<feature type="transmembrane region" description="Helical" evidence="1">
    <location>
        <begin position="315"/>
        <end position="335"/>
    </location>
</feature>
<feature type="transmembrane region" description="Helical" evidence="1">
    <location>
        <begin position="147"/>
        <end position="167"/>
    </location>
</feature>
<keyword evidence="1" id="KW-0472">Membrane</keyword>
<dbReference type="AlphaFoldDB" id="A0A3B1ASV9"/>
<organism evidence="2">
    <name type="scientific">hydrothermal vent metagenome</name>
    <dbReference type="NCBI Taxonomy" id="652676"/>
    <lineage>
        <taxon>unclassified sequences</taxon>
        <taxon>metagenomes</taxon>
        <taxon>ecological metagenomes</taxon>
    </lineage>
</organism>
<dbReference type="EMBL" id="UOFX01000044">
    <property type="protein sequence ID" value="VAX09089.1"/>
    <property type="molecule type" value="Genomic_DNA"/>
</dbReference>
<gene>
    <name evidence="2" type="ORF">MNBD_GAMMA26-2281</name>
</gene>
<feature type="transmembrane region" description="Helical" evidence="1">
    <location>
        <begin position="59"/>
        <end position="79"/>
    </location>
</feature>
<reference evidence="2" key="1">
    <citation type="submission" date="2018-06" db="EMBL/GenBank/DDBJ databases">
        <authorList>
            <person name="Zhirakovskaya E."/>
        </authorList>
    </citation>
    <scope>NUCLEOTIDE SEQUENCE</scope>
</reference>
<feature type="transmembrane region" description="Helical" evidence="1">
    <location>
        <begin position="242"/>
        <end position="262"/>
    </location>
</feature>
<feature type="transmembrane region" description="Helical" evidence="1">
    <location>
        <begin position="341"/>
        <end position="364"/>
    </location>
</feature>
<feature type="transmembrane region" description="Helical" evidence="1">
    <location>
        <begin position="85"/>
        <end position="104"/>
    </location>
</feature>
<evidence type="ECO:0008006" key="3">
    <source>
        <dbReference type="Google" id="ProtNLM"/>
    </source>
</evidence>
<feature type="transmembrane region" description="Helical" evidence="1">
    <location>
        <begin position="211"/>
        <end position="230"/>
    </location>
</feature>
<dbReference type="InterPro" id="IPR010266">
    <property type="entry name" value="NnrS"/>
</dbReference>
<proteinExistence type="predicted"/>
<feature type="transmembrane region" description="Helical" evidence="1">
    <location>
        <begin position="120"/>
        <end position="141"/>
    </location>
</feature>
<feature type="transmembrane region" description="Helical" evidence="1">
    <location>
        <begin position="27"/>
        <end position="47"/>
    </location>
</feature>
<feature type="transmembrane region" description="Helical" evidence="1">
    <location>
        <begin position="282"/>
        <end position="303"/>
    </location>
</feature>
<evidence type="ECO:0000256" key="1">
    <source>
        <dbReference type="SAM" id="Phobius"/>
    </source>
</evidence>
<name>A0A3B1ASV9_9ZZZZ</name>